<feature type="chain" id="PRO_5035825302" evidence="1">
    <location>
        <begin position="24"/>
        <end position="91"/>
    </location>
</feature>
<feature type="signal peptide" evidence="1">
    <location>
        <begin position="1"/>
        <end position="23"/>
    </location>
</feature>
<evidence type="ECO:0000313" key="2">
    <source>
        <dbReference type="EMBL" id="KAG0557253.1"/>
    </source>
</evidence>
<name>A0A8T0GDZ6_CERPU</name>
<organism evidence="2 3">
    <name type="scientific">Ceratodon purpureus</name>
    <name type="common">Fire moss</name>
    <name type="synonym">Dicranum purpureum</name>
    <dbReference type="NCBI Taxonomy" id="3225"/>
    <lineage>
        <taxon>Eukaryota</taxon>
        <taxon>Viridiplantae</taxon>
        <taxon>Streptophyta</taxon>
        <taxon>Embryophyta</taxon>
        <taxon>Bryophyta</taxon>
        <taxon>Bryophytina</taxon>
        <taxon>Bryopsida</taxon>
        <taxon>Dicranidae</taxon>
        <taxon>Pseudoditrichales</taxon>
        <taxon>Ditrichaceae</taxon>
        <taxon>Ceratodon</taxon>
    </lineage>
</organism>
<proteinExistence type="predicted"/>
<dbReference type="Proteomes" id="UP000822688">
    <property type="component" value="Chromosome 11"/>
</dbReference>
<sequence length="91" mass="9889">MDRLPLSKLFLIISLELMLETSQELFDFIAGELVSLVVRDGDGFSLREGRSREIGLITLSVPVKQTAAVNSVPLNQGLQSDARVGGEMSNV</sequence>
<comment type="caution">
    <text evidence="2">The sequence shown here is derived from an EMBL/GenBank/DDBJ whole genome shotgun (WGS) entry which is preliminary data.</text>
</comment>
<accession>A0A8T0GDZ6</accession>
<protein>
    <submittedName>
        <fullName evidence="2">Uncharacterized protein</fullName>
    </submittedName>
</protein>
<gene>
    <name evidence="2" type="ORF">KC19_11G114000</name>
</gene>
<dbReference type="EMBL" id="CM026432">
    <property type="protein sequence ID" value="KAG0557253.1"/>
    <property type="molecule type" value="Genomic_DNA"/>
</dbReference>
<keyword evidence="3" id="KW-1185">Reference proteome</keyword>
<dbReference type="AlphaFoldDB" id="A0A8T0GDZ6"/>
<evidence type="ECO:0000256" key="1">
    <source>
        <dbReference type="SAM" id="SignalP"/>
    </source>
</evidence>
<reference evidence="2 3" key="1">
    <citation type="submission" date="2020-06" db="EMBL/GenBank/DDBJ databases">
        <title>WGS assembly of Ceratodon purpureus strain R40.</title>
        <authorList>
            <person name="Carey S.B."/>
            <person name="Jenkins J."/>
            <person name="Shu S."/>
            <person name="Lovell J.T."/>
            <person name="Sreedasyam A."/>
            <person name="Maumus F."/>
            <person name="Tiley G.P."/>
            <person name="Fernandez-Pozo N."/>
            <person name="Barry K."/>
            <person name="Chen C."/>
            <person name="Wang M."/>
            <person name="Lipzen A."/>
            <person name="Daum C."/>
            <person name="Saski C.A."/>
            <person name="Payton A.C."/>
            <person name="Mcbreen J.C."/>
            <person name="Conrad R.E."/>
            <person name="Kollar L.M."/>
            <person name="Olsson S."/>
            <person name="Huttunen S."/>
            <person name="Landis J.B."/>
            <person name="Wickett N.J."/>
            <person name="Johnson M.G."/>
            <person name="Rensing S.A."/>
            <person name="Grimwood J."/>
            <person name="Schmutz J."/>
            <person name="Mcdaniel S.F."/>
        </authorList>
    </citation>
    <scope>NUCLEOTIDE SEQUENCE [LARGE SCALE GENOMIC DNA]</scope>
    <source>
        <strain evidence="2 3">R40</strain>
    </source>
</reference>
<keyword evidence="1" id="KW-0732">Signal</keyword>
<dbReference type="Gene3D" id="3.30.420.40">
    <property type="match status" value="1"/>
</dbReference>
<evidence type="ECO:0000313" key="3">
    <source>
        <dbReference type="Proteomes" id="UP000822688"/>
    </source>
</evidence>